<dbReference type="GO" id="GO:0019288">
    <property type="term" value="P:isopentenyl diphosphate biosynthetic process, methylerythritol 4-phosphate pathway"/>
    <property type="evidence" value="ECO:0007669"/>
    <property type="project" value="UniProtKB-UniRule"/>
</dbReference>
<dbReference type="NCBIfam" id="TIGR00453">
    <property type="entry name" value="ispD"/>
    <property type="match status" value="1"/>
</dbReference>
<dbReference type="SUPFAM" id="SSF53448">
    <property type="entry name" value="Nucleotide-diphospho-sugar transferases"/>
    <property type="match status" value="1"/>
</dbReference>
<dbReference type="Proteomes" id="UP000036045">
    <property type="component" value="Unassembled WGS sequence"/>
</dbReference>
<dbReference type="AlphaFoldDB" id="A0A0J1IDP8"/>
<comment type="catalytic activity">
    <reaction evidence="1 7">
        <text>2-C-methyl-D-erythritol 4-phosphate + CTP + H(+) = 4-CDP-2-C-methyl-D-erythritol + diphosphate</text>
        <dbReference type="Rhea" id="RHEA:13429"/>
        <dbReference type="ChEBI" id="CHEBI:15378"/>
        <dbReference type="ChEBI" id="CHEBI:33019"/>
        <dbReference type="ChEBI" id="CHEBI:37563"/>
        <dbReference type="ChEBI" id="CHEBI:57823"/>
        <dbReference type="ChEBI" id="CHEBI:58262"/>
        <dbReference type="EC" id="2.7.7.60"/>
    </reaction>
</comment>
<evidence type="ECO:0000256" key="6">
    <source>
        <dbReference type="ARBA" id="ARBA00023229"/>
    </source>
</evidence>
<keyword evidence="9" id="KW-1185">Reference proteome</keyword>
<dbReference type="Gene3D" id="3.90.550.10">
    <property type="entry name" value="Spore Coat Polysaccharide Biosynthesis Protein SpsA, Chain A"/>
    <property type="match status" value="1"/>
</dbReference>
<dbReference type="HAMAP" id="MF_00108">
    <property type="entry name" value="IspD"/>
    <property type="match status" value="1"/>
</dbReference>
<keyword evidence="6 7" id="KW-0414">Isoprene biosynthesis</keyword>
<dbReference type="FunFam" id="3.90.550.10:FF:000003">
    <property type="entry name" value="2-C-methyl-D-erythritol 4-phosphate cytidylyltransferase"/>
    <property type="match status" value="1"/>
</dbReference>
<evidence type="ECO:0000256" key="4">
    <source>
        <dbReference type="ARBA" id="ARBA00022679"/>
    </source>
</evidence>
<dbReference type="EMBL" id="LDPH01000022">
    <property type="protein sequence ID" value="KLV24104.1"/>
    <property type="molecule type" value="Genomic_DNA"/>
</dbReference>
<organism evidence="8 9">
    <name type="scientific">Niallia circulans</name>
    <name type="common">Bacillus circulans</name>
    <dbReference type="NCBI Taxonomy" id="1397"/>
    <lineage>
        <taxon>Bacteria</taxon>
        <taxon>Bacillati</taxon>
        <taxon>Bacillota</taxon>
        <taxon>Bacilli</taxon>
        <taxon>Bacillales</taxon>
        <taxon>Bacillaceae</taxon>
        <taxon>Niallia</taxon>
    </lineage>
</organism>
<dbReference type="InterPro" id="IPR029044">
    <property type="entry name" value="Nucleotide-diphossugar_trans"/>
</dbReference>
<evidence type="ECO:0000256" key="1">
    <source>
        <dbReference type="ARBA" id="ARBA00001282"/>
    </source>
</evidence>
<proteinExistence type="inferred from homology"/>
<dbReference type="InterPro" id="IPR034683">
    <property type="entry name" value="IspD/TarI"/>
</dbReference>
<dbReference type="PANTHER" id="PTHR32125:SF4">
    <property type="entry name" value="2-C-METHYL-D-ERYTHRITOL 4-PHOSPHATE CYTIDYLYLTRANSFERASE, CHLOROPLASTIC"/>
    <property type="match status" value="1"/>
</dbReference>
<dbReference type="GO" id="GO:0050518">
    <property type="term" value="F:2-C-methyl-D-erythritol 4-phosphate cytidylyltransferase activity"/>
    <property type="evidence" value="ECO:0007669"/>
    <property type="project" value="UniProtKB-UniRule"/>
</dbReference>
<feature type="site" description="Transition state stabilizer" evidence="7">
    <location>
        <position position="15"/>
    </location>
</feature>
<comment type="caution">
    <text evidence="8">The sequence shown here is derived from an EMBL/GenBank/DDBJ whole genome shotgun (WGS) entry which is preliminary data.</text>
</comment>
<dbReference type="PROSITE" id="PS01295">
    <property type="entry name" value="ISPD"/>
    <property type="match status" value="1"/>
</dbReference>
<evidence type="ECO:0000256" key="2">
    <source>
        <dbReference type="ARBA" id="ARBA00004787"/>
    </source>
</evidence>
<dbReference type="PATRIC" id="fig|1397.4.peg.2342"/>
<feature type="site" description="Positions MEP for the nucleophilic attack" evidence="7">
    <location>
        <position position="208"/>
    </location>
</feature>
<feature type="site" description="Positions MEP for the nucleophilic attack" evidence="7">
    <location>
        <position position="152"/>
    </location>
</feature>
<keyword evidence="4 7" id="KW-0808">Transferase</keyword>
<dbReference type="Pfam" id="PF01128">
    <property type="entry name" value="IspD"/>
    <property type="match status" value="1"/>
</dbReference>
<dbReference type="InterPro" id="IPR018294">
    <property type="entry name" value="ISPD_synthase_CS"/>
</dbReference>
<dbReference type="RefSeq" id="WP_047943694.1">
    <property type="nucleotide sequence ID" value="NZ_JABRVN010000067.1"/>
</dbReference>
<gene>
    <name evidence="7" type="primary">ispD</name>
    <name evidence="8" type="ORF">ABW02_18170</name>
</gene>
<sequence>MTYEVIIPAAGQGKRMGLGKNKLFLELDRLPVFIHTLIVFENDPNCNGIWLVVSSDDKKEMNELVKKYAITKVIALIEGGTERQHSVYHAVKELSDDTIVLVHDAARPFIQTEQIARLTKVAVESGAAVLAVPIKDTIKKVDGDLVVETVERSSLWAIQTPQAFRVSILKEAHEKAIVDTYIGTDDASLVERLGQAVQIVEGNYDNIKLTTPEDLYFAEAIVAKRKENIADSNK</sequence>
<dbReference type="EC" id="2.7.7.60" evidence="7"/>
<evidence type="ECO:0000256" key="3">
    <source>
        <dbReference type="ARBA" id="ARBA00009789"/>
    </source>
</evidence>
<evidence type="ECO:0000313" key="9">
    <source>
        <dbReference type="Proteomes" id="UP000036045"/>
    </source>
</evidence>
<dbReference type="UniPathway" id="UPA00056">
    <property type="reaction ID" value="UER00093"/>
</dbReference>
<comment type="pathway">
    <text evidence="2 7">Isoprenoid biosynthesis; isopentenyl diphosphate biosynthesis via DXP pathway; isopentenyl diphosphate from 1-deoxy-D-xylulose 5-phosphate: step 2/6.</text>
</comment>
<dbReference type="InterPro" id="IPR050088">
    <property type="entry name" value="IspD/TarI_cytidylyltransf_bact"/>
</dbReference>
<comment type="similarity">
    <text evidence="3 7">Belongs to the IspD/TarI cytidylyltransferase family. IspD subfamily.</text>
</comment>
<dbReference type="InterPro" id="IPR001228">
    <property type="entry name" value="IspD"/>
</dbReference>
<dbReference type="CDD" id="cd02516">
    <property type="entry name" value="CDP-ME_synthetase"/>
    <property type="match status" value="1"/>
</dbReference>
<evidence type="ECO:0000256" key="7">
    <source>
        <dbReference type="HAMAP-Rule" id="MF_00108"/>
    </source>
</evidence>
<accession>A0A0J1IDP8</accession>
<dbReference type="PANTHER" id="PTHR32125">
    <property type="entry name" value="2-C-METHYL-D-ERYTHRITOL 4-PHOSPHATE CYTIDYLYLTRANSFERASE, CHLOROPLASTIC"/>
    <property type="match status" value="1"/>
</dbReference>
<reference evidence="8 9" key="1">
    <citation type="submission" date="2015-05" db="EMBL/GenBank/DDBJ databases">
        <title>Whole genome sequence and identification of bacterial endophytes from Costus igneus.</title>
        <authorList>
            <person name="Lee Y.P."/>
            <person name="Gan H.M."/>
            <person name="Eng W."/>
            <person name="Wheatley M.S."/>
            <person name="Caraballo A."/>
            <person name="Polter S."/>
            <person name="Savka M.A."/>
            <person name="Hudson A.O."/>
        </authorList>
    </citation>
    <scope>NUCLEOTIDE SEQUENCE [LARGE SCALE GENOMIC DNA]</scope>
    <source>
        <strain evidence="8 9">RIT379</strain>
    </source>
</reference>
<evidence type="ECO:0000256" key="5">
    <source>
        <dbReference type="ARBA" id="ARBA00022695"/>
    </source>
</evidence>
<keyword evidence="5 7" id="KW-0548">Nucleotidyltransferase</keyword>
<comment type="function">
    <text evidence="7">Catalyzes the formation of 4-diphosphocytidyl-2-C-methyl-D-erythritol from CTP and 2-C-methyl-D-erythritol 4-phosphate (MEP).</text>
</comment>
<feature type="site" description="Transition state stabilizer" evidence="7">
    <location>
        <position position="22"/>
    </location>
</feature>
<name>A0A0J1IDP8_NIACI</name>
<evidence type="ECO:0000313" key="8">
    <source>
        <dbReference type="EMBL" id="KLV24104.1"/>
    </source>
</evidence>
<protein>
    <recommendedName>
        <fullName evidence="7">2-C-methyl-D-erythritol 4-phosphate cytidylyltransferase</fullName>
        <ecNumber evidence="7">2.7.7.60</ecNumber>
    </recommendedName>
    <alternativeName>
        <fullName evidence="7">4-diphosphocytidyl-2C-methyl-D-erythritol synthase</fullName>
    </alternativeName>
    <alternativeName>
        <fullName evidence="7">MEP cytidylyltransferase</fullName>
        <shortName evidence="7">MCT</shortName>
    </alternativeName>
</protein>
<dbReference type="OrthoDB" id="9806837at2"/>